<feature type="region of interest" description="Disordered" evidence="1">
    <location>
        <begin position="290"/>
        <end position="311"/>
    </location>
</feature>
<dbReference type="InterPro" id="IPR050238">
    <property type="entry name" value="DNA_Rep/Repair_Clamp_Loader"/>
</dbReference>
<dbReference type="SUPFAM" id="SSF52540">
    <property type="entry name" value="P-loop containing nucleoside triphosphate hydrolases"/>
    <property type="match status" value="1"/>
</dbReference>
<organism evidence="2">
    <name type="scientific">freshwater metagenome</name>
    <dbReference type="NCBI Taxonomy" id="449393"/>
    <lineage>
        <taxon>unclassified sequences</taxon>
        <taxon>metagenomes</taxon>
        <taxon>ecological metagenomes</taxon>
    </lineage>
</organism>
<dbReference type="PANTHER" id="PTHR11669">
    <property type="entry name" value="REPLICATION FACTOR C / DNA POLYMERASE III GAMMA-TAU SUBUNIT"/>
    <property type="match status" value="1"/>
</dbReference>
<dbReference type="NCBIfam" id="NF005926">
    <property type="entry name" value="PRK07940.1"/>
    <property type="match status" value="1"/>
</dbReference>
<evidence type="ECO:0000313" key="2">
    <source>
        <dbReference type="EMBL" id="CAB4909047.1"/>
    </source>
</evidence>
<dbReference type="EMBL" id="CAFBMC010000102">
    <property type="protein sequence ID" value="CAB4909047.1"/>
    <property type="molecule type" value="Genomic_DNA"/>
</dbReference>
<evidence type="ECO:0000256" key="1">
    <source>
        <dbReference type="SAM" id="MobiDB-lite"/>
    </source>
</evidence>
<sequence>MTEATALPAPIWNILIGQDEVVTKLDRAVHDAELITRGEHGPAMTHAWLFTGPPGSGRSNAATAFAAALVCPENGCGQCQICRNAPTGGHPDVDIVRPQGLTYGVDDARELIKQAGMSPTSSQWHVVVVEDADRLTDQAVNVLLKAIEEPPPHTVWVLCAPSTEDVLPTILSRTRHVVLRTPPDAIVVKALQERYGIDASLAAFAARASQGHIGRARALATDEHARMRRQEVLRIPMQLHDLPACFVHAQNLIETATLDAHSITDSLDVQEAEQLRKAFGADAESKLKGQLKRSLDSSMKQLETTQKRRRTRTVRDQVDRALVDLLGLYRDVLLLQTGADVGLINDEMRPQLSQLAANGTTEDTGRRLLAINYTRKQMESNVTPLMAIEALMVELKDPWVRAAS</sequence>
<dbReference type="GO" id="GO:0006261">
    <property type="term" value="P:DNA-templated DNA replication"/>
    <property type="evidence" value="ECO:0007669"/>
    <property type="project" value="TreeGrafter"/>
</dbReference>
<accession>A0A6J7GKS9</accession>
<reference evidence="2" key="1">
    <citation type="submission" date="2020-05" db="EMBL/GenBank/DDBJ databases">
        <authorList>
            <person name="Chiriac C."/>
            <person name="Salcher M."/>
            <person name="Ghai R."/>
            <person name="Kavagutti S V."/>
        </authorList>
    </citation>
    <scope>NUCLEOTIDE SEQUENCE</scope>
</reference>
<gene>
    <name evidence="2" type="ORF">UFOPK3495_01457</name>
</gene>
<name>A0A6J7GKS9_9ZZZZ</name>
<protein>
    <submittedName>
        <fullName evidence="2">Unannotated protein</fullName>
    </submittedName>
</protein>
<dbReference type="PANTHER" id="PTHR11669:SF8">
    <property type="entry name" value="DNA POLYMERASE III SUBUNIT DELTA"/>
    <property type="match status" value="1"/>
</dbReference>
<dbReference type="InterPro" id="IPR027417">
    <property type="entry name" value="P-loop_NTPase"/>
</dbReference>
<proteinExistence type="predicted"/>
<dbReference type="Gene3D" id="3.40.50.300">
    <property type="entry name" value="P-loop containing nucleotide triphosphate hydrolases"/>
    <property type="match status" value="1"/>
</dbReference>
<dbReference type="AlphaFoldDB" id="A0A6J7GKS9"/>
<dbReference type="Pfam" id="PF13177">
    <property type="entry name" value="DNA_pol3_delta2"/>
    <property type="match status" value="1"/>
</dbReference>